<dbReference type="EMBL" id="CP117416">
    <property type="protein sequence ID" value="WCT55636.1"/>
    <property type="molecule type" value="Genomic_DNA"/>
</dbReference>
<dbReference type="KEGG" id="pka:PQ456_21225"/>
<name>A0AAX3M1G6_9BACL</name>
<keyword evidence="3" id="KW-1185">Reference proteome</keyword>
<dbReference type="Proteomes" id="UP001220509">
    <property type="component" value="Chromosome"/>
</dbReference>
<accession>A0AAX3M1G6</accession>
<protein>
    <submittedName>
        <fullName evidence="2">Phosphotransferase</fullName>
    </submittedName>
</protein>
<dbReference type="PANTHER" id="PTHR21310:SF40">
    <property type="entry name" value="AMINOGLYCOSIDE PHOSPHOTRANSFERASE DOMAIN-CONTAINING PROTEIN-RELATED"/>
    <property type="match status" value="1"/>
</dbReference>
<dbReference type="InterPro" id="IPR011009">
    <property type="entry name" value="Kinase-like_dom_sf"/>
</dbReference>
<sequence>MEQSDLQQIVKQAITANVLLDDHYVSEQEVIYTSLHGTNIERFRLKANQQSYILKRLPVHQDQYRELWVYKHIMPLLPDQYPQLIAYATHDWNDNLSSDANADQDDKRYTSSWIVMEDVGEIQHVHHEQTLIDVIDQMAIYHQISTSSIYNMPTEGQKPSITVLQQQVLSQWDDIHQLMQDRVQQGKTHTNWLPLMPQLKQAIQQSKWNQFTVLCHGDLHAGNYGVTPTGRLMILDWEHCHLNIPLWDLYHMIDLSHPLFPRAMNTHLRIRLLSRYWEQQVNPVQSKSYMIKQYSVFAIIFSSWMLLLIERDLQMEQPIWTHAQLYVQQAEVWEHLEQCIQLWLSYR</sequence>
<evidence type="ECO:0000259" key="1">
    <source>
        <dbReference type="Pfam" id="PF01636"/>
    </source>
</evidence>
<evidence type="ECO:0000313" key="2">
    <source>
        <dbReference type="EMBL" id="WCT55636.1"/>
    </source>
</evidence>
<evidence type="ECO:0000313" key="3">
    <source>
        <dbReference type="Proteomes" id="UP001220509"/>
    </source>
</evidence>
<dbReference type="SUPFAM" id="SSF56112">
    <property type="entry name" value="Protein kinase-like (PK-like)"/>
    <property type="match status" value="1"/>
</dbReference>
<organism evidence="2 3">
    <name type="scientific">Paenibacillus kyungheensis</name>
    <dbReference type="NCBI Taxonomy" id="1452732"/>
    <lineage>
        <taxon>Bacteria</taxon>
        <taxon>Bacillati</taxon>
        <taxon>Bacillota</taxon>
        <taxon>Bacilli</taxon>
        <taxon>Bacillales</taxon>
        <taxon>Paenibacillaceae</taxon>
        <taxon>Paenibacillus</taxon>
    </lineage>
</organism>
<proteinExistence type="predicted"/>
<dbReference type="InterPro" id="IPR002575">
    <property type="entry name" value="Aminoglycoside_PTrfase"/>
</dbReference>
<dbReference type="PANTHER" id="PTHR21310">
    <property type="entry name" value="AMINOGLYCOSIDE PHOSPHOTRANSFERASE-RELATED-RELATED"/>
    <property type="match status" value="1"/>
</dbReference>
<dbReference type="Pfam" id="PF01636">
    <property type="entry name" value="APH"/>
    <property type="match status" value="1"/>
</dbReference>
<gene>
    <name evidence="2" type="ORF">PQ456_21225</name>
</gene>
<dbReference type="Gene3D" id="3.90.1200.10">
    <property type="match status" value="1"/>
</dbReference>
<dbReference type="RefSeq" id="WP_273613996.1">
    <property type="nucleotide sequence ID" value="NZ_CP117416.1"/>
</dbReference>
<dbReference type="InterPro" id="IPR051678">
    <property type="entry name" value="AGP_Transferase"/>
</dbReference>
<dbReference type="AlphaFoldDB" id="A0AAX3M1G6"/>
<reference evidence="2 3" key="1">
    <citation type="submission" date="2023-02" db="EMBL/GenBank/DDBJ databases">
        <title>Genome sequence of Paenibacillus kyungheensis KACC 18744.</title>
        <authorList>
            <person name="Kim S."/>
            <person name="Heo J."/>
            <person name="Kwon S.-W."/>
        </authorList>
    </citation>
    <scope>NUCLEOTIDE SEQUENCE [LARGE SCALE GENOMIC DNA]</scope>
    <source>
        <strain evidence="2 3">KACC 18744</strain>
    </source>
</reference>
<feature type="domain" description="Aminoglycoside phosphotransferase" evidence="1">
    <location>
        <begin position="42"/>
        <end position="269"/>
    </location>
</feature>